<organism evidence="1">
    <name type="scientific">mine drainage metagenome</name>
    <dbReference type="NCBI Taxonomy" id="410659"/>
    <lineage>
        <taxon>unclassified sequences</taxon>
        <taxon>metagenomes</taxon>
        <taxon>ecological metagenomes</taxon>
    </lineage>
</organism>
<comment type="caution">
    <text evidence="1">The sequence shown here is derived from an EMBL/GenBank/DDBJ whole genome shotgun (WGS) entry which is preliminary data.</text>
</comment>
<dbReference type="AlphaFoldDB" id="E6QHZ8"/>
<dbReference type="EMBL" id="CABQ01000030">
    <property type="protein sequence ID" value="CBI06863.1"/>
    <property type="molecule type" value="Genomic_DNA"/>
</dbReference>
<dbReference type="InterPro" id="IPR019734">
    <property type="entry name" value="TPR_rpt"/>
</dbReference>
<accession>E6QHZ8</accession>
<dbReference type="InterPro" id="IPR011990">
    <property type="entry name" value="TPR-like_helical_dom_sf"/>
</dbReference>
<name>E6QHZ8_9ZZZZ</name>
<dbReference type="SMART" id="SM00028">
    <property type="entry name" value="TPR"/>
    <property type="match status" value="2"/>
</dbReference>
<protein>
    <submittedName>
        <fullName evidence="1">Putative TPR repeat protein</fullName>
    </submittedName>
</protein>
<proteinExistence type="predicted"/>
<reference evidence="1" key="1">
    <citation type="submission" date="2009-10" db="EMBL/GenBank/DDBJ databases">
        <title>Diversity of trophic interactions inside an arsenic-rich microbial ecosystem.</title>
        <authorList>
            <person name="Bertin P.N."/>
            <person name="Heinrich-Salmeron A."/>
            <person name="Pelletier E."/>
            <person name="Goulhen-Chollet F."/>
            <person name="Arsene-Ploetze F."/>
            <person name="Gallien S."/>
            <person name="Calteau A."/>
            <person name="Vallenet D."/>
            <person name="Casiot C."/>
            <person name="Chane-Woon-Ming B."/>
            <person name="Giloteaux L."/>
            <person name="Barakat M."/>
            <person name="Bonnefoy V."/>
            <person name="Bruneel O."/>
            <person name="Chandler M."/>
            <person name="Cleiss J."/>
            <person name="Duran R."/>
            <person name="Elbaz-Poulichet F."/>
            <person name="Fonknechten N."/>
            <person name="Lauga B."/>
            <person name="Mornico D."/>
            <person name="Ortet P."/>
            <person name="Schaeffer C."/>
            <person name="Siguier P."/>
            <person name="Alexander Thil Smith A."/>
            <person name="Van Dorsselaer A."/>
            <person name="Weissenbach J."/>
            <person name="Medigue C."/>
            <person name="Le Paslier D."/>
        </authorList>
    </citation>
    <scope>NUCLEOTIDE SEQUENCE</scope>
</reference>
<gene>
    <name evidence="1" type="ORF">CARN6_0141</name>
</gene>
<sequence>MIDLSVAARRGLEANRKPSMRCFAGIVGCMLALSFSASLCFAEASLSQADAALQAGRADEARGILDAMVNAAPGNAEAYNLLGRVEFTLQHWENAVNDCQKAVNLKPEDARYHLWLGRALGERAGHASFLNAFTLARRSRAEFATAARLAPKDAEALTDLAEFDREAPSVIGGGLGKAEEIARQLDQIDPPRAHDLRAQMAEKEHDPSRAEGDLKAAFHGARHPAFQWIALAKFYLHQQRWSDMEEALNHAASAAEHDPRAAVTLYDGASILARTNRNLPMSIRWMEKYVASPDKTEEGPAFEALVRLSHWYHQTGNQAAAERDRAAALALAHDYKPALEPWK</sequence>
<dbReference type="PROSITE" id="PS50005">
    <property type="entry name" value="TPR"/>
    <property type="match status" value="1"/>
</dbReference>
<dbReference type="SUPFAM" id="SSF48452">
    <property type="entry name" value="TPR-like"/>
    <property type="match status" value="2"/>
</dbReference>
<dbReference type="Gene3D" id="1.25.40.10">
    <property type="entry name" value="Tetratricopeptide repeat domain"/>
    <property type="match status" value="2"/>
</dbReference>
<evidence type="ECO:0000313" key="1">
    <source>
        <dbReference type="EMBL" id="CBI06863.1"/>
    </source>
</evidence>